<dbReference type="PANTHER" id="PTHR30061">
    <property type="entry name" value="MALTOSE-BINDING PERIPLASMIC PROTEIN"/>
    <property type="match status" value="1"/>
</dbReference>
<dbReference type="PROSITE" id="PS51257">
    <property type="entry name" value="PROKAR_LIPOPROTEIN"/>
    <property type="match status" value="1"/>
</dbReference>
<dbReference type="RefSeq" id="WP_158739977.1">
    <property type="nucleotide sequence ID" value="NZ_JAFBEP010000007.1"/>
</dbReference>
<dbReference type="InterPro" id="IPR006059">
    <property type="entry name" value="SBP"/>
</dbReference>
<comment type="similarity">
    <text evidence="1">Belongs to the bacterial solute-binding protein 1 family.</text>
</comment>
<keyword evidence="2" id="KW-0813">Transport</keyword>
<feature type="region of interest" description="Disordered" evidence="4">
    <location>
        <begin position="29"/>
        <end position="53"/>
    </location>
</feature>
<dbReference type="GO" id="GO:0042956">
    <property type="term" value="P:maltodextrin transmembrane transport"/>
    <property type="evidence" value="ECO:0007669"/>
    <property type="project" value="TreeGrafter"/>
</dbReference>
<dbReference type="PANTHER" id="PTHR30061:SF50">
    <property type="entry name" value="MALTOSE_MALTODEXTRIN-BINDING PERIPLASMIC PROTEIN"/>
    <property type="match status" value="1"/>
</dbReference>
<accession>A0A7C8HGW1</accession>
<proteinExistence type="inferred from homology"/>
<dbReference type="AlphaFoldDB" id="A0A7C8HGW1"/>
<feature type="chain" id="PRO_5039686837" evidence="5">
    <location>
        <begin position="24"/>
        <end position="419"/>
    </location>
</feature>
<dbReference type="EMBL" id="WSLF01000004">
    <property type="protein sequence ID" value="KAE9634890.1"/>
    <property type="molecule type" value="Genomic_DNA"/>
</dbReference>
<feature type="signal peptide" evidence="5">
    <location>
        <begin position="1"/>
        <end position="23"/>
    </location>
</feature>
<evidence type="ECO:0000313" key="7">
    <source>
        <dbReference type="Proteomes" id="UP000483018"/>
    </source>
</evidence>
<keyword evidence="7" id="KW-1185">Reference proteome</keyword>
<evidence type="ECO:0000313" key="6">
    <source>
        <dbReference type="EMBL" id="KAE9634890.1"/>
    </source>
</evidence>
<dbReference type="GO" id="GO:1901982">
    <property type="term" value="F:maltose binding"/>
    <property type="evidence" value="ECO:0007669"/>
    <property type="project" value="TreeGrafter"/>
</dbReference>
<dbReference type="GO" id="GO:0055052">
    <property type="term" value="C:ATP-binding cassette (ABC) transporter complex, substrate-binding subunit-containing"/>
    <property type="evidence" value="ECO:0007669"/>
    <property type="project" value="TreeGrafter"/>
</dbReference>
<evidence type="ECO:0000256" key="3">
    <source>
        <dbReference type="ARBA" id="ARBA00022729"/>
    </source>
</evidence>
<sequence>MSKKLKKVMALVLAAVMSTALFAGCGNKGASTSTGNSSTTTSSNTQDTGSKEKVTLKVWGAQEEQPLLKEMVESFKAAHPEKEYDITLAVVSESDLKGKYLDDPAAAADVFAFANDQIWDLYNAGALYEVTRNKDAIISANIEGAVDAATIDGKLYAYPMTADNGYFLYYDKSVISDEEAKTLDGILAAADKAGKKVVMDISNGYYIASFFFGAGCTLKIENGKQVCDFNNANGLKAAEAIKAFTAHNAFMTGDDPVITAQIGDTVAAAVTGTWNAEVIKSKLGDNFGVAKLPTYTSGSEQIQMGSFMGYKLVGVNSQTKFPVDAMDFAEWITNEENQKLRYEKRGLGPSNKNVAESEAVKSNPVLGALAEQSKYAVSQKDVLGSYWTPAEAFGAALEAKDYSKSLQELLDEMVAQIQQ</sequence>
<evidence type="ECO:0000256" key="4">
    <source>
        <dbReference type="SAM" id="MobiDB-lite"/>
    </source>
</evidence>
<organism evidence="6 7">
    <name type="scientific">Defluviitalea raffinosedens</name>
    <dbReference type="NCBI Taxonomy" id="1450156"/>
    <lineage>
        <taxon>Bacteria</taxon>
        <taxon>Bacillati</taxon>
        <taxon>Bacillota</taxon>
        <taxon>Clostridia</taxon>
        <taxon>Lachnospirales</taxon>
        <taxon>Defluviitaleaceae</taxon>
        <taxon>Defluviitalea</taxon>
    </lineage>
</organism>
<dbReference type="SUPFAM" id="SSF53850">
    <property type="entry name" value="Periplasmic binding protein-like II"/>
    <property type="match status" value="1"/>
</dbReference>
<dbReference type="Pfam" id="PF13416">
    <property type="entry name" value="SBP_bac_8"/>
    <property type="match status" value="1"/>
</dbReference>
<gene>
    <name evidence="6" type="ORF">GND95_06145</name>
</gene>
<dbReference type="GO" id="GO:0015768">
    <property type="term" value="P:maltose transport"/>
    <property type="evidence" value="ECO:0007669"/>
    <property type="project" value="TreeGrafter"/>
</dbReference>
<dbReference type="OrthoDB" id="9764072at2"/>
<evidence type="ECO:0000256" key="2">
    <source>
        <dbReference type="ARBA" id="ARBA00022448"/>
    </source>
</evidence>
<dbReference type="Gene3D" id="3.40.190.10">
    <property type="entry name" value="Periplasmic binding protein-like II"/>
    <property type="match status" value="2"/>
</dbReference>
<comment type="caution">
    <text evidence="6">The sequence shown here is derived from an EMBL/GenBank/DDBJ whole genome shotgun (WGS) entry which is preliminary data.</text>
</comment>
<evidence type="ECO:0000256" key="1">
    <source>
        <dbReference type="ARBA" id="ARBA00008520"/>
    </source>
</evidence>
<dbReference type="Proteomes" id="UP000483018">
    <property type="component" value="Unassembled WGS sequence"/>
</dbReference>
<evidence type="ECO:0000256" key="5">
    <source>
        <dbReference type="SAM" id="SignalP"/>
    </source>
</evidence>
<keyword evidence="3 5" id="KW-0732">Signal</keyword>
<reference evidence="6 7" key="1">
    <citation type="submission" date="2019-12" db="EMBL/GenBank/DDBJ databases">
        <title>Defluviitalea raffinosedens, isolated from a biogas fermenter, genome sequencing and characterization.</title>
        <authorList>
            <person name="Rettenmaier R."/>
            <person name="Schneider M."/>
            <person name="Neuhaus K."/>
            <person name="Liebl W."/>
            <person name="Zverlov V."/>
        </authorList>
    </citation>
    <scope>NUCLEOTIDE SEQUENCE [LARGE SCALE GENOMIC DNA]</scope>
    <source>
        <strain evidence="6 7">249c-K6</strain>
    </source>
</reference>
<name>A0A7C8HGW1_9FIRM</name>
<protein>
    <submittedName>
        <fullName evidence="6">Extracellular solute-binding protein</fullName>
    </submittedName>
</protein>
<feature type="compositionally biased region" description="Low complexity" evidence="4">
    <location>
        <begin position="31"/>
        <end position="48"/>
    </location>
</feature>